<dbReference type="GO" id="GO:0031514">
    <property type="term" value="C:motile cilium"/>
    <property type="evidence" value="ECO:0007669"/>
    <property type="project" value="TreeGrafter"/>
</dbReference>
<evidence type="ECO:0000313" key="4">
    <source>
        <dbReference type="Proteomes" id="UP000261380"/>
    </source>
</evidence>
<reference evidence="3" key="2">
    <citation type="submission" date="2025-09" db="UniProtKB">
        <authorList>
            <consortium name="Ensembl"/>
        </authorList>
    </citation>
    <scope>IDENTIFICATION</scope>
</reference>
<evidence type="ECO:0000256" key="1">
    <source>
        <dbReference type="SAM" id="MobiDB-lite"/>
    </source>
</evidence>
<dbReference type="STRING" id="32473.ENSXCOP00000006379"/>
<dbReference type="PROSITE" id="PS50053">
    <property type="entry name" value="UBIQUITIN_2"/>
    <property type="match status" value="1"/>
</dbReference>
<dbReference type="InterPro" id="IPR000626">
    <property type="entry name" value="Ubiquitin-like_dom"/>
</dbReference>
<dbReference type="GO" id="GO:0001669">
    <property type="term" value="C:acrosomal vesicle"/>
    <property type="evidence" value="ECO:0007669"/>
    <property type="project" value="TreeGrafter"/>
</dbReference>
<keyword evidence="4" id="KW-1185">Reference proteome</keyword>
<dbReference type="InterPro" id="IPR037695">
    <property type="entry name" value="IQUB"/>
</dbReference>
<protein>
    <recommendedName>
        <fullName evidence="2">Ubiquitin-like domain-containing protein</fullName>
    </recommendedName>
</protein>
<name>A0A3B5LEU2_9TELE</name>
<accession>A0A3B5LEU2</accession>
<dbReference type="GO" id="GO:0060271">
    <property type="term" value="P:cilium assembly"/>
    <property type="evidence" value="ECO:0007669"/>
    <property type="project" value="TreeGrafter"/>
</dbReference>
<dbReference type="Pfam" id="PF25805">
    <property type="entry name" value="IQUB"/>
    <property type="match status" value="1"/>
</dbReference>
<feature type="domain" description="Ubiquitin-like" evidence="2">
    <location>
        <begin position="57"/>
        <end position="131"/>
    </location>
</feature>
<dbReference type="InterPro" id="IPR057887">
    <property type="entry name" value="IQUB_helical"/>
</dbReference>
<organism evidence="3 4">
    <name type="scientific">Xiphophorus couchianus</name>
    <name type="common">Monterrey platyfish</name>
    <dbReference type="NCBI Taxonomy" id="32473"/>
    <lineage>
        <taxon>Eukaryota</taxon>
        <taxon>Metazoa</taxon>
        <taxon>Chordata</taxon>
        <taxon>Craniata</taxon>
        <taxon>Vertebrata</taxon>
        <taxon>Euteleostomi</taxon>
        <taxon>Actinopterygii</taxon>
        <taxon>Neopterygii</taxon>
        <taxon>Teleostei</taxon>
        <taxon>Neoteleostei</taxon>
        <taxon>Acanthomorphata</taxon>
        <taxon>Ovalentaria</taxon>
        <taxon>Atherinomorphae</taxon>
        <taxon>Cyprinodontiformes</taxon>
        <taxon>Poeciliidae</taxon>
        <taxon>Poeciliinae</taxon>
        <taxon>Xiphophorus</taxon>
    </lineage>
</organism>
<sequence length="692" mass="80713">MSKPGETTEDREEEEENKKTKESPPTVGSTIAQPPEGGREEESEDGQCDDRQSLCMLSVKVVLVPGGHVMTMAFAIGLTIEEMKHHLASELKVPLEVLQLYLNVVEEKQSLMELGIRPHSSTQMEMSSSDPTSYPLRLLRPPEHDSMPDVITVRVQKDEGVFKEVVMEIERSHQKKPFLGGYRHRLTGVEYHNAAVQTLPKKRPDRGVLVHSLGIQVTPELKSKLLQCSVDMSTQMTGIGCYVSCVNDKLVTLGEYVTADEYHGRRLKAVICLQSYVRRWLAQEEVEQLRRERARRLAWFDLQERKCKEEKEAQLRERRRRWMNPQTKEDFNLLYHALQKWRSEEEEQINCSLRGAERKAALCALLEQEMEFIAAIGRHQINIEVINQDKIIRNFLNKAAAAHQWRSATGRLFEMDSVPDVRARALKEIYDDISKFPVDQQERRRFLEKLRNTVMEHECQLVWDIIDLIDREMDLMGRDVKEHNLEGLRKRICTLFLQYIRTPAFNPKVIKLLKVHKKPSELQHDMFFCHGCQRYLWSADFDSSPTGCRSRRCRNCTRLDNVARSRDDNSVYQSILRRLRTDEHRLNPETSIPFLLQVDDIRYLIEKVWASCSALNGSRDIYNLVFARWNVQEDWSPWNCILLSKEETSAHTQVEHIHKAYETTFIQWVEQKHSMARQHFNKNPVIAKNLGL</sequence>
<reference evidence="3" key="1">
    <citation type="submission" date="2025-08" db="UniProtKB">
        <authorList>
            <consortium name="Ensembl"/>
        </authorList>
    </citation>
    <scope>IDENTIFICATION</scope>
</reference>
<dbReference type="Gene3D" id="3.10.20.90">
    <property type="entry name" value="Phosphatidylinositol 3-kinase Catalytic Subunit, Chain A, domain 1"/>
    <property type="match status" value="1"/>
</dbReference>
<evidence type="ECO:0000313" key="3">
    <source>
        <dbReference type="Ensembl" id="ENSXCOP00000006379.1"/>
    </source>
</evidence>
<dbReference type="PANTHER" id="PTHR21074:SF0">
    <property type="entry name" value="IQ AND UBIQUITIN-LIKE DOMAIN-CONTAINING PROTEIN"/>
    <property type="match status" value="1"/>
</dbReference>
<dbReference type="PANTHER" id="PTHR21074">
    <property type="entry name" value="IQ AND UBIQUITIN-LIKE DOMAIN-CONTAINING PROTEIN"/>
    <property type="match status" value="1"/>
</dbReference>
<dbReference type="AlphaFoldDB" id="A0A3B5LEU2"/>
<dbReference type="PROSITE" id="PS50096">
    <property type="entry name" value="IQ"/>
    <property type="match status" value="1"/>
</dbReference>
<dbReference type="Proteomes" id="UP000261380">
    <property type="component" value="Unplaced"/>
</dbReference>
<dbReference type="GeneTree" id="ENSGT00390000014326"/>
<feature type="region of interest" description="Disordered" evidence="1">
    <location>
        <begin position="1"/>
        <end position="49"/>
    </location>
</feature>
<dbReference type="Ensembl" id="ENSXCOT00000006459.1">
    <property type="protein sequence ID" value="ENSXCOP00000006379.1"/>
    <property type="gene ID" value="ENSXCOG00000004930.1"/>
</dbReference>
<dbReference type="GO" id="GO:0030317">
    <property type="term" value="P:flagellated sperm motility"/>
    <property type="evidence" value="ECO:0007669"/>
    <property type="project" value="TreeGrafter"/>
</dbReference>
<proteinExistence type="predicted"/>
<evidence type="ECO:0000259" key="2">
    <source>
        <dbReference type="PROSITE" id="PS50053"/>
    </source>
</evidence>